<dbReference type="InterPro" id="IPR005900">
    <property type="entry name" value="6-phosphogluconolactonase_DevB"/>
</dbReference>
<dbReference type="AlphaFoldDB" id="A0A9W6HEY1"/>
<dbReference type="EC" id="3.1.1.31" evidence="5 7"/>
<evidence type="ECO:0000256" key="7">
    <source>
        <dbReference type="RuleBase" id="RU365095"/>
    </source>
</evidence>
<dbReference type="InterPro" id="IPR006148">
    <property type="entry name" value="Glc/Gal-6P_isomerase"/>
</dbReference>
<evidence type="ECO:0000256" key="4">
    <source>
        <dbReference type="ARBA" id="ARBA00010662"/>
    </source>
</evidence>
<protein>
    <recommendedName>
        <fullName evidence="6 7">6-phosphogluconolactonase</fullName>
        <shortName evidence="7">6PGL</shortName>
        <ecNumber evidence="5 7">3.1.1.31</ecNumber>
    </recommendedName>
</protein>
<reference evidence="10" key="2">
    <citation type="submission" date="2023-01" db="EMBL/GenBank/DDBJ databases">
        <authorList>
            <person name="Sun Q."/>
            <person name="Evtushenko L."/>
        </authorList>
    </citation>
    <scope>NUCLEOTIDE SEQUENCE</scope>
    <source>
        <strain evidence="10">VKM Ac-1447</strain>
    </source>
</reference>
<dbReference type="Gene3D" id="3.40.50.1360">
    <property type="match status" value="1"/>
</dbReference>
<dbReference type="GO" id="GO:0005975">
    <property type="term" value="P:carbohydrate metabolic process"/>
    <property type="evidence" value="ECO:0007669"/>
    <property type="project" value="UniProtKB-UniRule"/>
</dbReference>
<dbReference type="GO" id="GO:0017057">
    <property type="term" value="F:6-phosphogluconolactonase activity"/>
    <property type="evidence" value="ECO:0007669"/>
    <property type="project" value="UniProtKB-UniRule"/>
</dbReference>
<sequence>MATAEKRVVISADPDSLTQAVADRFLDRVGTWGADGRTVHVGLAGGGIIGDVLTRLGAHPRVDAVDWSHVHFWWVDERFVPKGSEERNDALARRAFLDRISVPSANVHAIAAADETDDAESAAAAYADELAAFGSDGSAWPVFDICFLGVGSDGHIASLFPDRPEITLTDRAASAVHDSPKPPADRVTLTRPVINASKRVWMVLVGPDKSAALGLALAGASYHSVPAAGAKGTRRTDPLHGRGDRRSGAAGAHRRPVLTGRSPRLARETQKSGCLGIRSSAFRCRRRSVEVS</sequence>
<evidence type="ECO:0000313" key="10">
    <source>
        <dbReference type="EMBL" id="GLJ78819.1"/>
    </source>
</evidence>
<organism evidence="10 11">
    <name type="scientific">Microbacterium imperiale</name>
    <dbReference type="NCBI Taxonomy" id="33884"/>
    <lineage>
        <taxon>Bacteria</taxon>
        <taxon>Bacillati</taxon>
        <taxon>Actinomycetota</taxon>
        <taxon>Actinomycetes</taxon>
        <taxon>Micrococcales</taxon>
        <taxon>Microbacteriaceae</taxon>
        <taxon>Microbacterium</taxon>
    </lineage>
</organism>
<evidence type="ECO:0000256" key="3">
    <source>
        <dbReference type="ARBA" id="ARBA00004961"/>
    </source>
</evidence>
<dbReference type="InterPro" id="IPR037171">
    <property type="entry name" value="NagB/RpiA_transferase-like"/>
</dbReference>
<accession>A0A9W6HEY1</accession>
<comment type="similarity">
    <text evidence="4 7">Belongs to the glucosamine/galactosamine-6-phosphate isomerase family. 6-phosphogluconolactonase subfamily.</text>
</comment>
<name>A0A9W6HEY1_9MICO</name>
<feature type="compositionally biased region" description="Basic and acidic residues" evidence="8">
    <location>
        <begin position="234"/>
        <end position="247"/>
    </location>
</feature>
<gene>
    <name evidence="7 10" type="primary">pgl</name>
    <name evidence="10" type="ORF">GCM10017586_05010</name>
</gene>
<comment type="pathway">
    <text evidence="3 7">Carbohydrate degradation; pentose phosphate pathway; D-ribulose 5-phosphate from D-glucose 6-phosphate (oxidative stage): step 2/3.</text>
</comment>
<keyword evidence="7" id="KW-0378">Hydrolase</keyword>
<proteinExistence type="inferred from homology"/>
<dbReference type="NCBIfam" id="TIGR01198">
    <property type="entry name" value="pgl"/>
    <property type="match status" value="1"/>
</dbReference>
<dbReference type="InterPro" id="IPR039104">
    <property type="entry name" value="6PGL"/>
</dbReference>
<dbReference type="SUPFAM" id="SSF100950">
    <property type="entry name" value="NagB/RpiA/CoA transferase-like"/>
    <property type="match status" value="1"/>
</dbReference>
<dbReference type="GO" id="GO:0006098">
    <property type="term" value="P:pentose-phosphate shunt"/>
    <property type="evidence" value="ECO:0007669"/>
    <property type="project" value="InterPro"/>
</dbReference>
<evidence type="ECO:0000256" key="8">
    <source>
        <dbReference type="SAM" id="MobiDB-lite"/>
    </source>
</evidence>
<dbReference type="CDD" id="cd01400">
    <property type="entry name" value="6PGL"/>
    <property type="match status" value="1"/>
</dbReference>
<evidence type="ECO:0000256" key="2">
    <source>
        <dbReference type="ARBA" id="ARBA00002681"/>
    </source>
</evidence>
<comment type="catalytic activity">
    <reaction evidence="1 7">
        <text>6-phospho-D-glucono-1,5-lactone + H2O = 6-phospho-D-gluconate + H(+)</text>
        <dbReference type="Rhea" id="RHEA:12556"/>
        <dbReference type="ChEBI" id="CHEBI:15377"/>
        <dbReference type="ChEBI" id="CHEBI:15378"/>
        <dbReference type="ChEBI" id="CHEBI:57955"/>
        <dbReference type="ChEBI" id="CHEBI:58759"/>
        <dbReference type="EC" id="3.1.1.31"/>
    </reaction>
</comment>
<evidence type="ECO:0000313" key="11">
    <source>
        <dbReference type="Proteomes" id="UP001142317"/>
    </source>
</evidence>
<evidence type="ECO:0000256" key="6">
    <source>
        <dbReference type="ARBA" id="ARBA00020337"/>
    </source>
</evidence>
<evidence type="ECO:0000259" key="9">
    <source>
        <dbReference type="Pfam" id="PF01182"/>
    </source>
</evidence>
<evidence type="ECO:0000256" key="1">
    <source>
        <dbReference type="ARBA" id="ARBA00000832"/>
    </source>
</evidence>
<dbReference type="EMBL" id="BSEO01000001">
    <property type="protein sequence ID" value="GLJ78819.1"/>
    <property type="molecule type" value="Genomic_DNA"/>
</dbReference>
<comment type="caution">
    <text evidence="10">The sequence shown here is derived from an EMBL/GenBank/DDBJ whole genome shotgun (WGS) entry which is preliminary data.</text>
</comment>
<dbReference type="Proteomes" id="UP001142317">
    <property type="component" value="Unassembled WGS sequence"/>
</dbReference>
<dbReference type="RefSeq" id="WP_309297496.1">
    <property type="nucleotide sequence ID" value="NZ_BSEO01000001.1"/>
</dbReference>
<dbReference type="PANTHER" id="PTHR11054">
    <property type="entry name" value="6-PHOSPHOGLUCONOLACTONASE"/>
    <property type="match status" value="1"/>
</dbReference>
<feature type="region of interest" description="Disordered" evidence="8">
    <location>
        <begin position="228"/>
        <end position="272"/>
    </location>
</feature>
<feature type="domain" description="Glucosamine/galactosamine-6-phosphate isomerase" evidence="9">
    <location>
        <begin position="13"/>
        <end position="232"/>
    </location>
</feature>
<reference evidence="10" key="1">
    <citation type="journal article" date="2014" name="Int. J. Syst. Evol. Microbiol.">
        <title>Complete genome sequence of Corynebacterium casei LMG S-19264T (=DSM 44701T), isolated from a smear-ripened cheese.</title>
        <authorList>
            <consortium name="US DOE Joint Genome Institute (JGI-PGF)"/>
            <person name="Walter F."/>
            <person name="Albersmeier A."/>
            <person name="Kalinowski J."/>
            <person name="Ruckert C."/>
        </authorList>
    </citation>
    <scope>NUCLEOTIDE SEQUENCE</scope>
    <source>
        <strain evidence="10">VKM Ac-1447</strain>
    </source>
</reference>
<comment type="function">
    <text evidence="2 7">Hydrolysis of 6-phosphogluconolactone to 6-phosphogluconate.</text>
</comment>
<dbReference type="PANTHER" id="PTHR11054:SF0">
    <property type="entry name" value="6-PHOSPHOGLUCONOLACTONASE"/>
    <property type="match status" value="1"/>
</dbReference>
<keyword evidence="11" id="KW-1185">Reference proteome</keyword>
<evidence type="ECO:0000256" key="5">
    <source>
        <dbReference type="ARBA" id="ARBA00013198"/>
    </source>
</evidence>
<dbReference type="Pfam" id="PF01182">
    <property type="entry name" value="Glucosamine_iso"/>
    <property type="match status" value="1"/>
</dbReference>